<sequence>MLGFLFSEKECQELEYMLRREMEELMLDLGDKRIDGVVKKAMEERYAIIFRMYGRLASPKELMKYVRNKTRAQNEQQ</sequence>
<reference evidence="1 2" key="1">
    <citation type="submission" date="2021-03" db="EMBL/GenBank/DDBJ databases">
        <title>Genomic Encyclopedia of Type Strains, Phase IV (KMG-IV): sequencing the most valuable type-strain genomes for metagenomic binning, comparative biology and taxonomic classification.</title>
        <authorList>
            <person name="Goeker M."/>
        </authorList>
    </citation>
    <scope>NUCLEOTIDE SEQUENCE [LARGE SCALE GENOMIC DNA]</scope>
    <source>
        <strain evidence="1 2">DSM 24738</strain>
    </source>
</reference>
<protein>
    <submittedName>
        <fullName evidence="1">Uncharacterized protein</fullName>
    </submittedName>
</protein>
<accession>A0ABS4GSG6</accession>
<proteinExistence type="predicted"/>
<name>A0ABS4GSG6_9BACL</name>
<evidence type="ECO:0000313" key="1">
    <source>
        <dbReference type="EMBL" id="MBP1933072.1"/>
    </source>
</evidence>
<dbReference type="Proteomes" id="UP001519343">
    <property type="component" value="Unassembled WGS sequence"/>
</dbReference>
<dbReference type="EMBL" id="JAGGKT010000009">
    <property type="protein sequence ID" value="MBP1933072.1"/>
    <property type="molecule type" value="Genomic_DNA"/>
</dbReference>
<comment type="caution">
    <text evidence="1">The sequence shown here is derived from an EMBL/GenBank/DDBJ whole genome shotgun (WGS) entry which is preliminary data.</text>
</comment>
<dbReference type="RefSeq" id="WP_209811101.1">
    <property type="nucleotide sequence ID" value="NZ_JAGGKT010000009.1"/>
</dbReference>
<gene>
    <name evidence="1" type="ORF">J2Z37_003083</name>
</gene>
<keyword evidence="2" id="KW-1185">Reference proteome</keyword>
<evidence type="ECO:0000313" key="2">
    <source>
        <dbReference type="Proteomes" id="UP001519343"/>
    </source>
</evidence>
<organism evidence="1 2">
    <name type="scientific">Ammoniphilus resinae</name>
    <dbReference type="NCBI Taxonomy" id="861532"/>
    <lineage>
        <taxon>Bacteria</taxon>
        <taxon>Bacillati</taxon>
        <taxon>Bacillota</taxon>
        <taxon>Bacilli</taxon>
        <taxon>Bacillales</taxon>
        <taxon>Paenibacillaceae</taxon>
        <taxon>Aneurinibacillus group</taxon>
        <taxon>Ammoniphilus</taxon>
    </lineage>
</organism>